<reference evidence="1 2" key="1">
    <citation type="submission" date="2018-08" db="EMBL/GenBank/DDBJ databases">
        <title>A genome reference for cultivated species of the human gut microbiota.</title>
        <authorList>
            <person name="Zou Y."/>
            <person name="Xue W."/>
            <person name="Luo G."/>
        </authorList>
    </citation>
    <scope>NUCLEOTIDE SEQUENCE [LARGE SCALE GENOMIC DNA]</scope>
    <source>
        <strain evidence="1 2">AF38-2</strain>
    </source>
</reference>
<name>A0A415KL56_9BACE</name>
<organism evidence="1 2">
    <name type="scientific">Bacteroides xylanisolvens</name>
    <dbReference type="NCBI Taxonomy" id="371601"/>
    <lineage>
        <taxon>Bacteria</taxon>
        <taxon>Pseudomonadati</taxon>
        <taxon>Bacteroidota</taxon>
        <taxon>Bacteroidia</taxon>
        <taxon>Bacteroidales</taxon>
        <taxon>Bacteroidaceae</taxon>
        <taxon>Bacteroides</taxon>
    </lineage>
</organism>
<accession>A0A415KL56</accession>
<gene>
    <name evidence="1" type="ORF">DW027_12630</name>
</gene>
<evidence type="ECO:0000313" key="1">
    <source>
        <dbReference type="EMBL" id="RHL37005.1"/>
    </source>
</evidence>
<dbReference type="Proteomes" id="UP000284495">
    <property type="component" value="Unassembled WGS sequence"/>
</dbReference>
<proteinExistence type="predicted"/>
<protein>
    <submittedName>
        <fullName evidence="1">Uncharacterized protein</fullName>
    </submittedName>
</protein>
<comment type="caution">
    <text evidence="1">The sequence shown here is derived from an EMBL/GenBank/DDBJ whole genome shotgun (WGS) entry which is preliminary data.</text>
</comment>
<dbReference type="AlphaFoldDB" id="A0A415KL56"/>
<dbReference type="EMBL" id="QROO01000015">
    <property type="protein sequence ID" value="RHL37005.1"/>
    <property type="molecule type" value="Genomic_DNA"/>
</dbReference>
<sequence>MKRRTHQPANDFLPAPPAYCHAVLRVEPAQPFCFSRLNIRTYGAKSESVIQGNIVTDTGCRQDIYCKQFVISCKICII</sequence>
<evidence type="ECO:0000313" key="2">
    <source>
        <dbReference type="Proteomes" id="UP000284495"/>
    </source>
</evidence>